<proteinExistence type="predicted"/>
<reference evidence="2 3" key="1">
    <citation type="submission" date="2018-07" db="EMBL/GenBank/DDBJ databases">
        <title>Dyadobacter roseus sp. nov., isolated from rose rhizosphere soil.</title>
        <authorList>
            <person name="Chen L."/>
        </authorList>
    </citation>
    <scope>NUCLEOTIDE SEQUENCE [LARGE SCALE GENOMIC DNA]</scope>
    <source>
        <strain evidence="2 3">RS19</strain>
    </source>
</reference>
<dbReference type="EMBL" id="QNUL01000010">
    <property type="protein sequence ID" value="REA60622.1"/>
    <property type="molecule type" value="Genomic_DNA"/>
</dbReference>
<dbReference type="Gene3D" id="3.40.50.300">
    <property type="entry name" value="P-loop containing nucleotide triphosphate hydrolases"/>
    <property type="match status" value="1"/>
</dbReference>
<accession>A0A3D8YDJ6</accession>
<dbReference type="Pfam" id="PF13521">
    <property type="entry name" value="AAA_28"/>
    <property type="match status" value="1"/>
</dbReference>
<keyword evidence="3" id="KW-1185">Reference proteome</keyword>
<feature type="domain" description="NadR/Ttd14 AAA" evidence="1">
    <location>
        <begin position="4"/>
        <end position="167"/>
    </location>
</feature>
<sequence>MNSIIITGGPGSGKSTLIDQLSLKGHHCVPEVSRVLIQEEVANGGSCLPWINLKCFADLVLERMVFDYNCNLQVGAASFFDRGIPDIIAYLQVGGIPVGKNFYQASENYRYHDIVFVGPPWKEIYVNDEERWQTFEESTILHNAIVSIYQKLGYNTIALPKTSVSSRCDFILSYLKSLPNS</sequence>
<dbReference type="SUPFAM" id="SSF52540">
    <property type="entry name" value="P-loop containing nucleoside triphosphate hydrolases"/>
    <property type="match status" value="1"/>
</dbReference>
<dbReference type="OrthoDB" id="5638848at2"/>
<dbReference type="InterPro" id="IPR038727">
    <property type="entry name" value="NadR/Ttd14_AAA_dom"/>
</dbReference>
<protein>
    <recommendedName>
        <fullName evidence="1">NadR/Ttd14 AAA domain-containing protein</fullName>
    </recommendedName>
</protein>
<name>A0A3D8YDJ6_9BACT</name>
<dbReference type="Proteomes" id="UP000256373">
    <property type="component" value="Unassembled WGS sequence"/>
</dbReference>
<evidence type="ECO:0000313" key="3">
    <source>
        <dbReference type="Proteomes" id="UP000256373"/>
    </source>
</evidence>
<organism evidence="2 3">
    <name type="scientific">Dyadobacter luteus</name>
    <dbReference type="NCBI Taxonomy" id="2259619"/>
    <lineage>
        <taxon>Bacteria</taxon>
        <taxon>Pseudomonadati</taxon>
        <taxon>Bacteroidota</taxon>
        <taxon>Cytophagia</taxon>
        <taxon>Cytophagales</taxon>
        <taxon>Spirosomataceae</taxon>
        <taxon>Dyadobacter</taxon>
    </lineage>
</organism>
<evidence type="ECO:0000259" key="1">
    <source>
        <dbReference type="Pfam" id="PF13521"/>
    </source>
</evidence>
<dbReference type="AlphaFoldDB" id="A0A3D8YDJ6"/>
<gene>
    <name evidence="2" type="ORF">DSL64_13845</name>
</gene>
<dbReference type="RefSeq" id="WP_115831508.1">
    <property type="nucleotide sequence ID" value="NZ_QNUL01000010.1"/>
</dbReference>
<dbReference type="InterPro" id="IPR027417">
    <property type="entry name" value="P-loop_NTPase"/>
</dbReference>
<evidence type="ECO:0000313" key="2">
    <source>
        <dbReference type="EMBL" id="REA60622.1"/>
    </source>
</evidence>
<comment type="caution">
    <text evidence="2">The sequence shown here is derived from an EMBL/GenBank/DDBJ whole genome shotgun (WGS) entry which is preliminary data.</text>
</comment>